<accession>A0AAP1FBP4</accession>
<reference evidence="1 2" key="1">
    <citation type="submission" date="2015-10" db="EMBL/GenBank/DDBJ databases">
        <title>The utility of whole genome sequencing in characterizing Acinetobacter epidemiology and analyzing hospital outbreaks.</title>
        <authorList>
            <person name="Ozer E.A."/>
            <person name="Fitzpatrick M.A."/>
            <person name="Hauser A.R."/>
        </authorList>
    </citation>
    <scope>NUCLEOTIDE SEQUENCE [LARGE SCALE GENOMIC DNA]</scope>
    <source>
        <strain evidence="1 2">ABBL072</strain>
    </source>
</reference>
<evidence type="ECO:0000313" key="2">
    <source>
        <dbReference type="Proteomes" id="UP000051449"/>
    </source>
</evidence>
<name>A0AAP1FBP4_ACIBA</name>
<dbReference type="AlphaFoldDB" id="A0AAP1FBP4"/>
<proteinExistence type="predicted"/>
<dbReference type="Proteomes" id="UP000051449">
    <property type="component" value="Unassembled WGS sequence"/>
</dbReference>
<dbReference type="RefSeq" id="WP_000994733.1">
    <property type="nucleotide sequence ID" value="NZ_CAJHHT010000013.1"/>
</dbReference>
<protein>
    <submittedName>
        <fullName evidence="1">Uncharacterized protein</fullName>
    </submittedName>
</protein>
<evidence type="ECO:0000313" key="1">
    <source>
        <dbReference type="EMBL" id="KQE03619.1"/>
    </source>
</evidence>
<sequence>MNAVKFIQDFGLKKAREVIEAAIDGSTHVIYKQADGLINLKDLKRLVESLDRIAQLGGLSKAKDHLAYLISFGSEFAGVSKDEIKELQQDVAVHESIYGGGE</sequence>
<comment type="caution">
    <text evidence="1">The sequence shown here is derived from an EMBL/GenBank/DDBJ whole genome shotgun (WGS) entry which is preliminary data.</text>
</comment>
<gene>
    <name evidence="1" type="ORF">APD33_13470</name>
</gene>
<dbReference type="EMBL" id="LLGC01000179">
    <property type="protein sequence ID" value="KQE03619.1"/>
    <property type="molecule type" value="Genomic_DNA"/>
</dbReference>
<organism evidence="1 2">
    <name type="scientific">Acinetobacter baumannii</name>
    <dbReference type="NCBI Taxonomy" id="470"/>
    <lineage>
        <taxon>Bacteria</taxon>
        <taxon>Pseudomonadati</taxon>
        <taxon>Pseudomonadota</taxon>
        <taxon>Gammaproteobacteria</taxon>
        <taxon>Moraxellales</taxon>
        <taxon>Moraxellaceae</taxon>
        <taxon>Acinetobacter</taxon>
        <taxon>Acinetobacter calcoaceticus/baumannii complex</taxon>
    </lineage>
</organism>